<comment type="pathway">
    <text evidence="3">Cofactor biosynthesis; adenosylcobalamin biosynthesis; adenosylcobalamin from cob(II)yrinate a,c-diamide: step 7/7.</text>
</comment>
<feature type="transmembrane region" description="Helical" evidence="19">
    <location>
        <begin position="58"/>
        <end position="77"/>
    </location>
</feature>
<comment type="function">
    <text evidence="14">Joins adenosylcobinamide-GDP and alpha-ribazole to generate adenosylcobalamin (Ado-cobalamin). Also synthesizes adenosylcobalamin 5'-phosphate from adenosylcobinamide-GDP and alpha-ribazole 5'-phosphate.</text>
</comment>
<dbReference type="PANTHER" id="PTHR34148:SF1">
    <property type="entry name" value="ADENOSYLCOBINAMIDE-GDP RIBAZOLETRANSFERASE"/>
    <property type="match status" value="1"/>
</dbReference>
<dbReference type="AlphaFoldDB" id="A0A3B0ZEM4"/>
<keyword evidence="8" id="KW-0169">Cobalamin biosynthesis</keyword>
<evidence type="ECO:0000256" key="10">
    <source>
        <dbReference type="ARBA" id="ARBA00022692"/>
    </source>
</evidence>
<evidence type="ECO:0000256" key="9">
    <source>
        <dbReference type="ARBA" id="ARBA00022679"/>
    </source>
</evidence>
<evidence type="ECO:0000256" key="11">
    <source>
        <dbReference type="ARBA" id="ARBA00022842"/>
    </source>
</evidence>
<dbReference type="PANTHER" id="PTHR34148">
    <property type="entry name" value="ADENOSYLCOBINAMIDE-GDP RIBAZOLETRANSFERASE"/>
    <property type="match status" value="1"/>
</dbReference>
<dbReference type="GO" id="GO:0005886">
    <property type="term" value="C:plasma membrane"/>
    <property type="evidence" value="ECO:0007669"/>
    <property type="project" value="UniProtKB-SubCell"/>
</dbReference>
<comment type="catalytic activity">
    <reaction evidence="17">
        <text>alpha-ribazole + adenosylcob(III)inamide-GDP = adenosylcob(III)alamin + GMP + H(+)</text>
        <dbReference type="Rhea" id="RHEA:16049"/>
        <dbReference type="ChEBI" id="CHEBI:10329"/>
        <dbReference type="ChEBI" id="CHEBI:15378"/>
        <dbReference type="ChEBI" id="CHEBI:18408"/>
        <dbReference type="ChEBI" id="CHEBI:58115"/>
        <dbReference type="ChEBI" id="CHEBI:60487"/>
        <dbReference type="EC" id="2.7.8.26"/>
    </reaction>
</comment>
<dbReference type="GO" id="GO:0009236">
    <property type="term" value="P:cobalamin biosynthetic process"/>
    <property type="evidence" value="ECO:0007669"/>
    <property type="project" value="UniProtKB-UniPathway"/>
</dbReference>
<evidence type="ECO:0000313" key="20">
    <source>
        <dbReference type="EMBL" id="VAW85907.1"/>
    </source>
</evidence>
<comment type="cofactor">
    <cofactor evidence="1">
        <name>Mg(2+)</name>
        <dbReference type="ChEBI" id="CHEBI:18420"/>
    </cofactor>
</comment>
<keyword evidence="10 19" id="KW-0812">Transmembrane</keyword>
<evidence type="ECO:0000256" key="8">
    <source>
        <dbReference type="ARBA" id="ARBA00022573"/>
    </source>
</evidence>
<evidence type="ECO:0000256" key="14">
    <source>
        <dbReference type="ARBA" id="ARBA00025228"/>
    </source>
</evidence>
<reference evidence="20" key="1">
    <citation type="submission" date="2018-06" db="EMBL/GenBank/DDBJ databases">
        <authorList>
            <person name="Zhirakovskaya E."/>
        </authorList>
    </citation>
    <scope>NUCLEOTIDE SEQUENCE</scope>
</reference>
<evidence type="ECO:0000256" key="5">
    <source>
        <dbReference type="ARBA" id="ARBA00013200"/>
    </source>
</evidence>
<dbReference type="EC" id="2.7.8.26" evidence="5"/>
<keyword evidence="9 20" id="KW-0808">Transferase</keyword>
<evidence type="ECO:0000256" key="4">
    <source>
        <dbReference type="ARBA" id="ARBA00010561"/>
    </source>
</evidence>
<organism evidence="20">
    <name type="scientific">hydrothermal vent metagenome</name>
    <dbReference type="NCBI Taxonomy" id="652676"/>
    <lineage>
        <taxon>unclassified sequences</taxon>
        <taxon>metagenomes</taxon>
        <taxon>ecological metagenomes</taxon>
    </lineage>
</organism>
<evidence type="ECO:0000256" key="3">
    <source>
        <dbReference type="ARBA" id="ARBA00004663"/>
    </source>
</evidence>
<feature type="transmembrane region" description="Helical" evidence="19">
    <location>
        <begin position="227"/>
        <end position="246"/>
    </location>
</feature>
<evidence type="ECO:0000256" key="7">
    <source>
        <dbReference type="ARBA" id="ARBA00022475"/>
    </source>
</evidence>
<keyword evidence="7" id="KW-1003">Cell membrane</keyword>
<feature type="transmembrane region" description="Helical" evidence="19">
    <location>
        <begin position="31"/>
        <end position="51"/>
    </location>
</feature>
<evidence type="ECO:0000256" key="19">
    <source>
        <dbReference type="SAM" id="Phobius"/>
    </source>
</evidence>
<accession>A0A3B0ZEM4</accession>
<comment type="catalytic activity">
    <reaction evidence="18">
        <text>alpha-ribazole 5'-phosphate + adenosylcob(III)inamide-GDP = adenosylcob(III)alamin 5'-phosphate + GMP + H(+)</text>
        <dbReference type="Rhea" id="RHEA:23560"/>
        <dbReference type="ChEBI" id="CHEBI:15378"/>
        <dbReference type="ChEBI" id="CHEBI:57918"/>
        <dbReference type="ChEBI" id="CHEBI:58115"/>
        <dbReference type="ChEBI" id="CHEBI:60487"/>
        <dbReference type="ChEBI" id="CHEBI:60493"/>
        <dbReference type="EC" id="2.7.8.26"/>
    </reaction>
</comment>
<evidence type="ECO:0000256" key="15">
    <source>
        <dbReference type="ARBA" id="ARBA00032605"/>
    </source>
</evidence>
<keyword evidence="11" id="KW-0460">Magnesium</keyword>
<gene>
    <name evidence="20" type="ORF">MNBD_GAMMA17-1074</name>
</gene>
<feature type="transmembrane region" description="Helical" evidence="19">
    <location>
        <begin position="178"/>
        <end position="206"/>
    </location>
</feature>
<evidence type="ECO:0000256" key="16">
    <source>
        <dbReference type="ARBA" id="ARBA00032853"/>
    </source>
</evidence>
<evidence type="ECO:0000256" key="17">
    <source>
        <dbReference type="ARBA" id="ARBA00048623"/>
    </source>
</evidence>
<dbReference type="GO" id="GO:0051073">
    <property type="term" value="F:adenosylcobinamide-GDP ribazoletransferase activity"/>
    <property type="evidence" value="ECO:0007669"/>
    <property type="project" value="UniProtKB-EC"/>
</dbReference>
<keyword evidence="12 19" id="KW-1133">Transmembrane helix</keyword>
<comment type="subcellular location">
    <subcellularLocation>
        <location evidence="2">Cell membrane</location>
        <topology evidence="2">Multi-pass membrane protein</topology>
    </subcellularLocation>
</comment>
<dbReference type="UniPathway" id="UPA00148">
    <property type="reaction ID" value="UER00238"/>
</dbReference>
<sequence>MRPFLIALQFLTRIPVRLKGLPSDQEIGRSLIYYPLVGLLIGGVLALLLWCLGDVPTLISAVILLTVWVLLSGGLHLDGLADSADAWIGGQGSRERTLAIMKDPNCGPAGVVSLVLVLLIKFSALHVAIESGNWVVLLLAPLLGRTALPLLFLTTPYVREQGLGTALANHLPRRHLAAVIAVVFISLILLLGSNGLWLVVVMLSVFTLLRTLMMARPGGITGDLAGALLEIIEASLLLAPAVLLLAL</sequence>
<feature type="transmembrane region" description="Helical" evidence="19">
    <location>
        <begin position="109"/>
        <end position="129"/>
    </location>
</feature>
<dbReference type="HAMAP" id="MF_00719">
    <property type="entry name" value="CobS"/>
    <property type="match status" value="1"/>
</dbReference>
<dbReference type="InterPro" id="IPR003805">
    <property type="entry name" value="CobS"/>
</dbReference>
<evidence type="ECO:0000256" key="18">
    <source>
        <dbReference type="ARBA" id="ARBA00049504"/>
    </source>
</evidence>
<keyword evidence="13 19" id="KW-0472">Membrane</keyword>
<comment type="similarity">
    <text evidence="4">Belongs to the CobS family.</text>
</comment>
<evidence type="ECO:0000256" key="2">
    <source>
        <dbReference type="ARBA" id="ARBA00004651"/>
    </source>
</evidence>
<dbReference type="EMBL" id="UOFQ01000033">
    <property type="protein sequence ID" value="VAW85907.1"/>
    <property type="molecule type" value="Genomic_DNA"/>
</dbReference>
<evidence type="ECO:0000256" key="1">
    <source>
        <dbReference type="ARBA" id="ARBA00001946"/>
    </source>
</evidence>
<feature type="transmembrane region" description="Helical" evidence="19">
    <location>
        <begin position="136"/>
        <end position="158"/>
    </location>
</feature>
<proteinExistence type="inferred from homology"/>
<dbReference type="NCBIfam" id="TIGR00317">
    <property type="entry name" value="cobS"/>
    <property type="match status" value="1"/>
</dbReference>
<protein>
    <recommendedName>
        <fullName evidence="6">Adenosylcobinamide-GDP ribazoletransferase</fullName>
        <ecNumber evidence="5">2.7.8.26</ecNumber>
    </recommendedName>
    <alternativeName>
        <fullName evidence="16">Cobalamin synthase</fullName>
    </alternativeName>
    <alternativeName>
        <fullName evidence="15">Cobalamin-5'-phosphate synthase</fullName>
    </alternativeName>
</protein>
<evidence type="ECO:0000256" key="6">
    <source>
        <dbReference type="ARBA" id="ARBA00015850"/>
    </source>
</evidence>
<dbReference type="Pfam" id="PF02654">
    <property type="entry name" value="CobS"/>
    <property type="match status" value="1"/>
</dbReference>
<dbReference type="NCBIfam" id="NF001278">
    <property type="entry name" value="PRK00235.1-5"/>
    <property type="match status" value="1"/>
</dbReference>
<evidence type="ECO:0000256" key="12">
    <source>
        <dbReference type="ARBA" id="ARBA00022989"/>
    </source>
</evidence>
<evidence type="ECO:0000256" key="13">
    <source>
        <dbReference type="ARBA" id="ARBA00023136"/>
    </source>
</evidence>
<name>A0A3B0ZEM4_9ZZZZ</name>
<dbReference type="GO" id="GO:0008818">
    <property type="term" value="F:cobalamin 5'-phosphate synthase activity"/>
    <property type="evidence" value="ECO:0007669"/>
    <property type="project" value="InterPro"/>
</dbReference>